<dbReference type="Proteomes" id="UP000003250">
    <property type="component" value="Unassembled WGS sequence"/>
</dbReference>
<organism evidence="1 2">
    <name type="scientific">Mesorhizobium alhagi CCNWXJ12-2</name>
    <dbReference type="NCBI Taxonomy" id="1107882"/>
    <lineage>
        <taxon>Bacteria</taxon>
        <taxon>Pseudomonadati</taxon>
        <taxon>Pseudomonadota</taxon>
        <taxon>Alphaproteobacteria</taxon>
        <taxon>Hyphomicrobiales</taxon>
        <taxon>Phyllobacteriaceae</taxon>
        <taxon>Allomesorhizobium</taxon>
    </lineage>
</organism>
<dbReference type="AlphaFoldDB" id="H0I2J5"/>
<evidence type="ECO:0000313" key="2">
    <source>
        <dbReference type="Proteomes" id="UP000003250"/>
    </source>
</evidence>
<gene>
    <name evidence="1" type="ORF">MAXJ12_33494</name>
</gene>
<sequence length="151" mass="16707">MGPADYAMTHIRQSEIAEGRGPSGNFDKEHLKTIHGYIFQDVFEWAGHAQRKRQRVEPIGSLSKGSTSFLHGSCIDFGLDEALRPIRDPTFFPLPPRSNSLSVRAKSSPSSITCIHSARATVAPRRRSLPNLAAITAMRWILPSSANRGWP</sequence>
<dbReference type="SUPFAM" id="SSF140931">
    <property type="entry name" value="Fic-like"/>
    <property type="match status" value="1"/>
</dbReference>
<dbReference type="EMBL" id="AHAM01000301">
    <property type="protein sequence ID" value="EHK52797.1"/>
    <property type="molecule type" value="Genomic_DNA"/>
</dbReference>
<keyword evidence="2" id="KW-1185">Reference proteome</keyword>
<dbReference type="InterPro" id="IPR036597">
    <property type="entry name" value="Fido-like_dom_sf"/>
</dbReference>
<reference evidence="1 2" key="1">
    <citation type="journal article" date="2012" name="J. Bacteriol.">
        <title>Draft Genome Sequence of Mesorhizobium alhagi CCNWXJ12-2T, a Novel Salt-Resistant Species Isolated from the Desert of Northwestern China.</title>
        <authorList>
            <person name="Zhou M."/>
            <person name="Chen W."/>
            <person name="Chen H."/>
            <person name="Wei G."/>
        </authorList>
    </citation>
    <scope>NUCLEOTIDE SEQUENCE [LARGE SCALE GENOMIC DNA]</scope>
    <source>
        <strain evidence="1 2">CCNWXJ12-2</strain>
    </source>
</reference>
<protein>
    <submittedName>
        <fullName evidence="1">Putative cell filamentation protein</fullName>
    </submittedName>
</protein>
<accession>H0I2J5</accession>
<dbReference type="Gene3D" id="1.10.3290.10">
    <property type="entry name" value="Fido-like domain"/>
    <property type="match status" value="1"/>
</dbReference>
<evidence type="ECO:0000313" key="1">
    <source>
        <dbReference type="EMBL" id="EHK52797.1"/>
    </source>
</evidence>
<name>H0I2J5_9HYPH</name>
<proteinExistence type="predicted"/>